<feature type="domain" description="Pyrroloquinoline quinone-dependent pyranose dehydrogenase beta-propeller" evidence="3">
    <location>
        <begin position="266"/>
        <end position="654"/>
    </location>
</feature>
<organism evidence="4 5">
    <name type="scientific">Clohesyomyces aquaticus</name>
    <dbReference type="NCBI Taxonomy" id="1231657"/>
    <lineage>
        <taxon>Eukaryota</taxon>
        <taxon>Fungi</taxon>
        <taxon>Dikarya</taxon>
        <taxon>Ascomycota</taxon>
        <taxon>Pezizomycotina</taxon>
        <taxon>Dothideomycetes</taxon>
        <taxon>Pleosporomycetidae</taxon>
        <taxon>Pleosporales</taxon>
        <taxon>Lindgomycetaceae</taxon>
        <taxon>Clohesyomyces</taxon>
    </lineage>
</organism>
<reference evidence="4 5" key="1">
    <citation type="submission" date="2016-07" db="EMBL/GenBank/DDBJ databases">
        <title>Pervasive Adenine N6-methylation of Active Genes in Fungi.</title>
        <authorList>
            <consortium name="DOE Joint Genome Institute"/>
            <person name="Mondo S.J."/>
            <person name="Dannebaum R.O."/>
            <person name="Kuo R.C."/>
            <person name="Labutti K."/>
            <person name="Haridas S."/>
            <person name="Kuo A."/>
            <person name="Salamov A."/>
            <person name="Ahrendt S.R."/>
            <person name="Lipzen A."/>
            <person name="Sullivan W."/>
            <person name="Andreopoulos W.B."/>
            <person name="Clum A."/>
            <person name="Lindquist E."/>
            <person name="Daum C."/>
            <person name="Ramamoorthy G.K."/>
            <person name="Gryganskyi A."/>
            <person name="Culley D."/>
            <person name="Magnuson J.K."/>
            <person name="James T.Y."/>
            <person name="O'Malley M.A."/>
            <person name="Stajich J.E."/>
            <person name="Spatafora J.W."/>
            <person name="Visel A."/>
            <person name="Grigoriev I.V."/>
        </authorList>
    </citation>
    <scope>NUCLEOTIDE SEQUENCE [LARGE SCALE GENOMIC DNA]</scope>
    <source>
        <strain evidence="4 5">CBS 115471</strain>
    </source>
</reference>
<proteinExistence type="predicted"/>
<keyword evidence="5" id="KW-1185">Reference proteome</keyword>
<dbReference type="Gene3D" id="2.120.10.30">
    <property type="entry name" value="TolB, C-terminal domain"/>
    <property type="match status" value="1"/>
</dbReference>
<evidence type="ECO:0000256" key="1">
    <source>
        <dbReference type="SAM" id="SignalP"/>
    </source>
</evidence>
<name>A0A1Y1Z6X2_9PLEO</name>
<evidence type="ECO:0000259" key="2">
    <source>
        <dbReference type="Pfam" id="PF16010"/>
    </source>
</evidence>
<evidence type="ECO:0000313" key="4">
    <source>
        <dbReference type="EMBL" id="ORY05555.1"/>
    </source>
</evidence>
<feature type="domain" description="Cellobiose dehydrogenase-like cytochrome" evidence="2">
    <location>
        <begin position="28"/>
        <end position="206"/>
    </location>
</feature>
<feature type="chain" id="PRO_5012101443" evidence="1">
    <location>
        <begin position="21"/>
        <end position="661"/>
    </location>
</feature>
<evidence type="ECO:0000313" key="5">
    <source>
        <dbReference type="Proteomes" id="UP000193144"/>
    </source>
</evidence>
<dbReference type="PANTHER" id="PTHR47797">
    <property type="entry name" value="DEHYDROGENASE, PUTATIVE (AFU_ORTHOLOGUE AFUA_8G05805)-RELATED"/>
    <property type="match status" value="1"/>
</dbReference>
<dbReference type="Proteomes" id="UP000193144">
    <property type="component" value="Unassembled WGS sequence"/>
</dbReference>
<gene>
    <name evidence="4" type="ORF">BCR34DRAFT_626833</name>
</gene>
<dbReference type="EMBL" id="MCFA01000124">
    <property type="protein sequence ID" value="ORY05555.1"/>
    <property type="molecule type" value="Genomic_DNA"/>
</dbReference>
<dbReference type="SUPFAM" id="SSF49344">
    <property type="entry name" value="CBD9-like"/>
    <property type="match status" value="1"/>
</dbReference>
<dbReference type="InterPro" id="IPR015920">
    <property type="entry name" value="Cellobiose_DH-like_cyt"/>
</dbReference>
<dbReference type="Pfam" id="PF22807">
    <property type="entry name" value="TrAA12"/>
    <property type="match status" value="1"/>
</dbReference>
<keyword evidence="1" id="KW-0732">Signal</keyword>
<dbReference type="STRING" id="1231657.A0A1Y1Z6X2"/>
<dbReference type="OrthoDB" id="507128at2759"/>
<sequence>MRLCKKTSAGIAVLTGTALAQNSPPTRYCDTVTSICYSGWTGGNGVLIGVAMPNTTVAPFDTVLQIVSPIKNGWVGFAWGGTMPYVPLTIGWVNNASNTTIYSSRMAYGLSLPQPFDGTEYSYLKGTGYNSTHWTLNVRCKGCSRWSDVDGKARSLDPQNATMPFAHAYASKFPAQPANNRSTFNVHTAFGHWTLDLSLGKNTDFDKLIAANLVIDTPPASSVPPTSSTPLPSTLSTSIVPTPTAISTTVPTSCPGVTALKNPALTASGWKVAKVAGDLIQPRGVTIDSAGHLLVVQNGLGITVHEIGLDGCLTSSKTLIKQLSLNHGIALSNDGKTLYASSATTVWSWSYDAATMTVGSTAKTIVTGMDARGHVTRTLIFPPKYPNLLVVSHGSNDNFDFDSGDIKQGRSCVKVFDITKTPDTGYVYAKGGYQMGYGLRNGVGLVFDQDGMLWEIENGSDEINRTVSGKTWDIHTDNPAEEINYLGDPSKENKQWYGYPTCFSVWKPSDFTDTKFNVGDQFVLAPNKTYNDATCAKKSTSAKLLLMPHSAPLDAAFSKDYSSMYVTFHGSWDRTPSTGYKVVEVPFVKSTSGFAPKAALTSTSGYTDIFYAEKVEDCSTTHCFRPVSIAKDKYERMYITSDSGGEGEIIILGKDTTKSKV</sequence>
<dbReference type="InterPro" id="IPR054539">
    <property type="entry name" value="Beta-prop_PDH"/>
</dbReference>
<dbReference type="InterPro" id="IPR011042">
    <property type="entry name" value="6-blade_b-propeller_TolB-like"/>
</dbReference>
<dbReference type="AlphaFoldDB" id="A0A1Y1Z6X2"/>
<dbReference type="Pfam" id="PF16010">
    <property type="entry name" value="CDH-cyt"/>
    <property type="match status" value="1"/>
</dbReference>
<accession>A0A1Y1Z6X2</accession>
<feature type="signal peptide" evidence="1">
    <location>
        <begin position="1"/>
        <end position="20"/>
    </location>
</feature>
<evidence type="ECO:0000259" key="3">
    <source>
        <dbReference type="Pfam" id="PF22807"/>
    </source>
</evidence>
<dbReference type="SUPFAM" id="SSF50952">
    <property type="entry name" value="Soluble quinoprotein glucose dehydrogenase"/>
    <property type="match status" value="1"/>
</dbReference>
<protein>
    <submittedName>
        <fullName evidence="4">Cellobiose dehydrogenase-like protein</fullName>
    </submittedName>
</protein>
<dbReference type="Gene3D" id="2.60.40.1210">
    <property type="entry name" value="Cellobiose dehydrogenase, cytochrome domain"/>
    <property type="match status" value="1"/>
</dbReference>
<dbReference type="CDD" id="cd09630">
    <property type="entry name" value="CDH_like_cytochrome"/>
    <property type="match status" value="1"/>
</dbReference>
<comment type="caution">
    <text evidence="4">The sequence shown here is derived from an EMBL/GenBank/DDBJ whole genome shotgun (WGS) entry which is preliminary data.</text>
</comment>
<dbReference type="InterPro" id="IPR011041">
    <property type="entry name" value="Quinoprot_gluc/sorb_DH_b-prop"/>
</dbReference>
<dbReference type="PANTHER" id="PTHR47797:SF5">
    <property type="entry name" value="CELLOBIOSE DEHYDROGENASE CYTOCHROME DOMAIN-CONTAINING PROTEIN"/>
    <property type="match status" value="1"/>
</dbReference>